<proteinExistence type="inferred from homology"/>
<evidence type="ECO:0000256" key="3">
    <source>
        <dbReference type="ARBA" id="ARBA00022723"/>
    </source>
</evidence>
<evidence type="ECO:0000313" key="12">
    <source>
        <dbReference type="EMBL" id="PNC19883.1"/>
    </source>
</evidence>
<keyword evidence="4 10" id="KW-0227">DNA damage</keyword>
<evidence type="ECO:0000256" key="5">
    <source>
        <dbReference type="ARBA" id="ARBA00022801"/>
    </source>
</evidence>
<dbReference type="Pfam" id="PF00730">
    <property type="entry name" value="HhH-GPD"/>
    <property type="match status" value="1"/>
</dbReference>
<dbReference type="InterPro" id="IPR005759">
    <property type="entry name" value="Nth"/>
</dbReference>
<dbReference type="RefSeq" id="WP_102712185.1">
    <property type="nucleotide sequence ID" value="NZ_PJKA01000003.1"/>
</dbReference>
<evidence type="ECO:0000256" key="4">
    <source>
        <dbReference type="ARBA" id="ARBA00022763"/>
    </source>
</evidence>
<keyword evidence="9 10" id="KW-0326">Glycosidase</keyword>
<dbReference type="GO" id="GO:0046872">
    <property type="term" value="F:metal ion binding"/>
    <property type="evidence" value="ECO:0007669"/>
    <property type="project" value="UniProtKB-KW"/>
</dbReference>
<accession>A0A2N8HGM0</accession>
<dbReference type="FunFam" id="1.10.340.30:FF:000001">
    <property type="entry name" value="Endonuclease III"/>
    <property type="match status" value="1"/>
</dbReference>
<keyword evidence="6" id="KW-0408">Iron</keyword>
<evidence type="ECO:0000313" key="13">
    <source>
        <dbReference type="Proteomes" id="UP000236000"/>
    </source>
</evidence>
<dbReference type="NCBIfam" id="TIGR01083">
    <property type="entry name" value="nth"/>
    <property type="match status" value="1"/>
</dbReference>
<dbReference type="GO" id="GO:0051539">
    <property type="term" value="F:4 iron, 4 sulfur cluster binding"/>
    <property type="evidence" value="ECO:0007669"/>
    <property type="project" value="UniProtKB-KW"/>
</dbReference>
<feature type="domain" description="HhH-GPD" evidence="11">
    <location>
        <begin position="39"/>
        <end position="186"/>
    </location>
</feature>
<dbReference type="EC" id="4.2.99.18" evidence="10"/>
<dbReference type="InterPro" id="IPR023170">
    <property type="entry name" value="HhH_base_excis_C"/>
</dbReference>
<keyword evidence="3" id="KW-0479">Metal-binding</keyword>
<reference evidence="12 13" key="1">
    <citation type="journal article" date="2017" name="BMC Genomics">
        <title>Genome sequencing of 39 Akkermansia muciniphila isolates reveals its population structure, genomic and functional diverisity, and global distribution in mammalian gut microbiotas.</title>
        <authorList>
            <person name="Guo X."/>
            <person name="Li S."/>
            <person name="Zhang J."/>
            <person name="Wu F."/>
            <person name="Li X."/>
            <person name="Wu D."/>
            <person name="Zhang M."/>
            <person name="Ou Z."/>
            <person name="Jie Z."/>
            <person name="Yan Q."/>
            <person name="Li P."/>
            <person name="Yi J."/>
            <person name="Peng Y."/>
        </authorList>
    </citation>
    <scope>NUCLEOTIDE SEQUENCE [LARGE SCALE GENOMIC DNA]</scope>
    <source>
        <strain evidence="12 13">GP24</strain>
    </source>
</reference>
<evidence type="ECO:0000256" key="1">
    <source>
        <dbReference type="ARBA" id="ARBA00008343"/>
    </source>
</evidence>
<dbReference type="EMBL" id="PJKA01000003">
    <property type="protein sequence ID" value="PNC19883.1"/>
    <property type="molecule type" value="Genomic_DNA"/>
</dbReference>
<dbReference type="InterPro" id="IPR003265">
    <property type="entry name" value="HhH-GPD_domain"/>
</dbReference>
<dbReference type="CDD" id="cd00056">
    <property type="entry name" value="ENDO3c"/>
    <property type="match status" value="1"/>
</dbReference>
<name>A0A2N8HGM0_9BACT</name>
<dbReference type="SMART" id="SM00478">
    <property type="entry name" value="ENDO3c"/>
    <property type="match status" value="1"/>
</dbReference>
<comment type="cofactor">
    <cofactor evidence="10">
        <name>[4Fe-4S] cluster</name>
        <dbReference type="ChEBI" id="CHEBI:49883"/>
    </cofactor>
    <text evidence="10">Binds 1 [4Fe-4S] cluster.</text>
</comment>
<evidence type="ECO:0000256" key="8">
    <source>
        <dbReference type="ARBA" id="ARBA00023204"/>
    </source>
</evidence>
<dbReference type="PIRSF" id="PIRSF001435">
    <property type="entry name" value="Nth"/>
    <property type="match status" value="1"/>
</dbReference>
<comment type="catalytic activity">
    <reaction evidence="10">
        <text>2'-deoxyribonucleotide-(2'-deoxyribose 5'-phosphate)-2'-deoxyribonucleotide-DNA = a 3'-end 2'-deoxyribonucleotide-(2,3-dehydro-2,3-deoxyribose 5'-phosphate)-DNA + a 5'-end 5'-phospho-2'-deoxyribonucleoside-DNA + H(+)</text>
        <dbReference type="Rhea" id="RHEA:66592"/>
        <dbReference type="Rhea" id="RHEA-COMP:13180"/>
        <dbReference type="Rhea" id="RHEA-COMP:16897"/>
        <dbReference type="Rhea" id="RHEA-COMP:17067"/>
        <dbReference type="ChEBI" id="CHEBI:15378"/>
        <dbReference type="ChEBI" id="CHEBI:136412"/>
        <dbReference type="ChEBI" id="CHEBI:157695"/>
        <dbReference type="ChEBI" id="CHEBI:167181"/>
        <dbReference type="EC" id="4.2.99.18"/>
    </reaction>
</comment>
<organism evidence="12 13">
    <name type="scientific">Akkermansia muciniphila</name>
    <dbReference type="NCBI Taxonomy" id="239935"/>
    <lineage>
        <taxon>Bacteria</taxon>
        <taxon>Pseudomonadati</taxon>
        <taxon>Verrucomicrobiota</taxon>
        <taxon>Verrucomicrobiia</taxon>
        <taxon>Verrucomicrobiales</taxon>
        <taxon>Akkermansiaceae</taxon>
        <taxon>Akkermansia</taxon>
    </lineage>
</organism>
<dbReference type="InterPro" id="IPR011257">
    <property type="entry name" value="DNA_glycosylase"/>
</dbReference>
<dbReference type="PANTHER" id="PTHR10359:SF18">
    <property type="entry name" value="ENDONUCLEASE III"/>
    <property type="match status" value="1"/>
</dbReference>
<comment type="caution">
    <text evidence="12">The sequence shown here is derived from an EMBL/GenBank/DDBJ whole genome shotgun (WGS) entry which is preliminary data.</text>
</comment>
<dbReference type="GO" id="GO:0140078">
    <property type="term" value="F:class I DNA-(apurinic or apyrimidinic site) endonuclease activity"/>
    <property type="evidence" value="ECO:0007669"/>
    <property type="project" value="UniProtKB-EC"/>
</dbReference>
<keyword evidence="8 10" id="KW-0234">DNA repair</keyword>
<evidence type="ECO:0000256" key="6">
    <source>
        <dbReference type="ARBA" id="ARBA00023004"/>
    </source>
</evidence>
<dbReference type="GO" id="GO:0019104">
    <property type="term" value="F:DNA N-glycosylase activity"/>
    <property type="evidence" value="ECO:0007669"/>
    <property type="project" value="UniProtKB-UniRule"/>
</dbReference>
<dbReference type="Gene3D" id="1.10.340.30">
    <property type="entry name" value="Hypothetical protein, domain 2"/>
    <property type="match status" value="1"/>
</dbReference>
<evidence type="ECO:0000256" key="7">
    <source>
        <dbReference type="ARBA" id="ARBA00023014"/>
    </source>
</evidence>
<dbReference type="PANTHER" id="PTHR10359">
    <property type="entry name" value="A/G-SPECIFIC ADENINE GLYCOSYLASE/ENDONUCLEASE III"/>
    <property type="match status" value="1"/>
</dbReference>
<keyword evidence="10" id="KW-0238">DNA-binding</keyword>
<keyword evidence="10" id="KW-0456">Lyase</keyword>
<keyword evidence="5 10" id="KW-0378">Hydrolase</keyword>
<keyword evidence="2" id="KW-0004">4Fe-4S</keyword>
<dbReference type="GO" id="GO:0003677">
    <property type="term" value="F:DNA binding"/>
    <property type="evidence" value="ECO:0007669"/>
    <property type="project" value="UniProtKB-UniRule"/>
</dbReference>
<dbReference type="Proteomes" id="UP000236000">
    <property type="component" value="Unassembled WGS sequence"/>
</dbReference>
<keyword evidence="12" id="KW-0540">Nuclease</keyword>
<comment type="function">
    <text evidence="10">DNA repair enzyme that has both DNA N-glycosylase activity and AP-lyase activity. The DNA N-glycosylase activity releases various damaged pyrimidines from DNA by cleaving the N-glycosidic bond, leaving an AP (apurinic/apyrimidinic) site. The AP-lyase activity cleaves the phosphodiester bond 3' to the AP site by a beta-elimination, leaving a 3'-terminal unsaturated sugar and a product with a terminal 5'-phosphate.</text>
</comment>
<dbReference type="HAMAP" id="MF_00942">
    <property type="entry name" value="Nth"/>
    <property type="match status" value="1"/>
</dbReference>
<dbReference type="OrthoDB" id="9800977at2"/>
<sequence length="212" mass="23362">MDTKKRASIVREELMSLYGNPPIPLTHRDPYTLLVAVLLSAQCTDKRVNLVTPALFALASTPEEMARQDVETVREIVRPCGLSERKASAIVNLSRILVEKYQGKVPCDFQALESLPGVGHKTASVVMVQAFGVPAFPVDTHIFRLSRLWGLSKGKTVEAVERDLKSLFPENTWGELHLRIVLYGREYCPARGCGGKCPICSRLAREDGSAGV</sequence>
<dbReference type="InterPro" id="IPR004036">
    <property type="entry name" value="Endonuclease-III-like_CS2"/>
</dbReference>
<protein>
    <recommendedName>
        <fullName evidence="10">Endonuclease III</fullName>
        <ecNumber evidence="10">4.2.99.18</ecNumber>
    </recommendedName>
    <alternativeName>
        <fullName evidence="10">DNA-(apurinic or apyrimidinic site) lyase</fullName>
    </alternativeName>
</protein>
<dbReference type="SUPFAM" id="SSF48150">
    <property type="entry name" value="DNA-glycosylase"/>
    <property type="match status" value="1"/>
</dbReference>
<keyword evidence="12" id="KW-0255">Endonuclease</keyword>
<evidence type="ECO:0000256" key="10">
    <source>
        <dbReference type="HAMAP-Rule" id="MF_00942"/>
    </source>
</evidence>
<keyword evidence="7" id="KW-0411">Iron-sulfur</keyword>
<evidence type="ECO:0000256" key="9">
    <source>
        <dbReference type="ARBA" id="ARBA00023295"/>
    </source>
</evidence>
<dbReference type="GO" id="GO:0006285">
    <property type="term" value="P:base-excision repair, AP site formation"/>
    <property type="evidence" value="ECO:0007669"/>
    <property type="project" value="TreeGrafter"/>
</dbReference>
<comment type="caution">
    <text evidence="10">Lacks conserved residue(s) required for the propagation of feature annotation.</text>
</comment>
<evidence type="ECO:0000259" key="11">
    <source>
        <dbReference type="SMART" id="SM00478"/>
    </source>
</evidence>
<comment type="similarity">
    <text evidence="1 10">Belongs to the Nth/MutY family.</text>
</comment>
<dbReference type="PROSITE" id="PS01155">
    <property type="entry name" value="ENDONUCLEASE_III_2"/>
    <property type="match status" value="1"/>
</dbReference>
<gene>
    <name evidence="10 12" type="primary">nth</name>
    <name evidence="12" type="ORF">CXU22_02395</name>
</gene>
<dbReference type="Gene3D" id="1.10.1670.10">
    <property type="entry name" value="Helix-hairpin-Helix base-excision DNA repair enzymes (C-terminal)"/>
    <property type="match status" value="1"/>
</dbReference>
<dbReference type="AlphaFoldDB" id="A0A2N8HGM0"/>
<evidence type="ECO:0000256" key="2">
    <source>
        <dbReference type="ARBA" id="ARBA00022485"/>
    </source>
</evidence>